<evidence type="ECO:0000259" key="2">
    <source>
        <dbReference type="Pfam" id="PF01261"/>
    </source>
</evidence>
<proteinExistence type="predicted"/>
<dbReference type="KEGG" id="trs:Terro_0967"/>
<dbReference type="STRING" id="926566.Terro_0967"/>
<feature type="domain" description="Xylose isomerase-like TIM barrel" evidence="2">
    <location>
        <begin position="59"/>
        <end position="304"/>
    </location>
</feature>
<dbReference type="Gene3D" id="3.20.20.150">
    <property type="entry name" value="Divalent-metal-dependent TIM barrel enzymes"/>
    <property type="match status" value="1"/>
</dbReference>
<sequence length="322" mass="34828">MNSITRRQFLSRTGTVAALAASAAVLPRWAFADPLGLPIGIQLYVVGADMQKDAAAAVKQIAAIGYKEVETAGFGSLKNAKELRKAFDDNGLKCPSAHLPLKLDDLNASFDDAHALGCTYATSSVPQMWLAPPMPAMDPNMTADQRREAINKARGGMLAPLTDDKFKALAEDMNKVGAAAKAAGLKFCAHNHTMEFAMMDGKPGYDYLITHTDKDLVTFEIDCGWMTVAGYKPADFIARYPGRIKMLHIKDFLPYLKGASTGGPIRPEGSEIGKGVVDYKAIFAGVKGKGIQHIFVEQEGPYSRMPAMEAAAFDYKYLHSLS</sequence>
<keyword evidence="4" id="KW-1185">Reference proteome</keyword>
<dbReference type="PANTHER" id="PTHR12110">
    <property type="entry name" value="HYDROXYPYRUVATE ISOMERASE"/>
    <property type="match status" value="1"/>
</dbReference>
<dbReference type="SUPFAM" id="SSF51658">
    <property type="entry name" value="Xylose isomerase-like"/>
    <property type="match status" value="1"/>
</dbReference>
<evidence type="ECO:0000256" key="1">
    <source>
        <dbReference type="SAM" id="SignalP"/>
    </source>
</evidence>
<evidence type="ECO:0000313" key="3">
    <source>
        <dbReference type="EMBL" id="AFL87288.1"/>
    </source>
</evidence>
<dbReference type="HOGENOM" id="CLU_059523_1_0_0"/>
<keyword evidence="1" id="KW-0732">Signal</keyword>
<dbReference type="eggNOG" id="COG1082">
    <property type="taxonomic scope" value="Bacteria"/>
</dbReference>
<dbReference type="EMBL" id="CP003379">
    <property type="protein sequence ID" value="AFL87288.1"/>
    <property type="molecule type" value="Genomic_DNA"/>
</dbReference>
<reference evidence="3 4" key="1">
    <citation type="submission" date="2012-06" db="EMBL/GenBank/DDBJ databases">
        <title>Complete genome of Terriglobus roseus DSM 18391.</title>
        <authorList>
            <consortium name="US DOE Joint Genome Institute (JGI-PGF)"/>
            <person name="Lucas S."/>
            <person name="Copeland A."/>
            <person name="Lapidus A."/>
            <person name="Glavina del Rio T."/>
            <person name="Dalin E."/>
            <person name="Tice H."/>
            <person name="Bruce D."/>
            <person name="Goodwin L."/>
            <person name="Pitluck S."/>
            <person name="Peters L."/>
            <person name="Mikhailova N."/>
            <person name="Munk A.C.C."/>
            <person name="Kyrpides N."/>
            <person name="Mavromatis K."/>
            <person name="Ivanova N."/>
            <person name="Brettin T."/>
            <person name="Detter J.C."/>
            <person name="Han C."/>
            <person name="Larimer F."/>
            <person name="Land M."/>
            <person name="Hauser L."/>
            <person name="Markowitz V."/>
            <person name="Cheng J.-F."/>
            <person name="Hugenholtz P."/>
            <person name="Woyke T."/>
            <person name="Wu D."/>
            <person name="Brambilla E."/>
            <person name="Klenk H.-P."/>
            <person name="Eisen J.A."/>
        </authorList>
    </citation>
    <scope>NUCLEOTIDE SEQUENCE [LARGE SCALE GENOMIC DNA]</scope>
    <source>
        <strain evidence="4">DSM 18391 / NRRL B-41598 / KBS 63</strain>
    </source>
</reference>
<keyword evidence="3" id="KW-0413">Isomerase</keyword>
<dbReference type="InterPro" id="IPR013022">
    <property type="entry name" value="Xyl_isomerase-like_TIM-brl"/>
</dbReference>
<dbReference type="GO" id="GO:0016853">
    <property type="term" value="F:isomerase activity"/>
    <property type="evidence" value="ECO:0007669"/>
    <property type="project" value="UniProtKB-KW"/>
</dbReference>
<name>I3ZDH0_TERRK</name>
<dbReference type="InterPro" id="IPR050312">
    <property type="entry name" value="IolE/XylAMocC-like"/>
</dbReference>
<dbReference type="Proteomes" id="UP000006056">
    <property type="component" value="Chromosome"/>
</dbReference>
<gene>
    <name evidence="3" type="ordered locus">Terro_0967</name>
</gene>
<dbReference type="PROSITE" id="PS51318">
    <property type="entry name" value="TAT"/>
    <property type="match status" value="1"/>
</dbReference>
<feature type="chain" id="PRO_5003684977" evidence="1">
    <location>
        <begin position="33"/>
        <end position="322"/>
    </location>
</feature>
<evidence type="ECO:0000313" key="4">
    <source>
        <dbReference type="Proteomes" id="UP000006056"/>
    </source>
</evidence>
<dbReference type="InterPro" id="IPR036237">
    <property type="entry name" value="Xyl_isomerase-like_sf"/>
</dbReference>
<dbReference type="Pfam" id="PF01261">
    <property type="entry name" value="AP_endonuc_2"/>
    <property type="match status" value="1"/>
</dbReference>
<feature type="signal peptide" evidence="1">
    <location>
        <begin position="1"/>
        <end position="32"/>
    </location>
</feature>
<organism evidence="3 4">
    <name type="scientific">Terriglobus roseus (strain DSM 18391 / NRRL B-41598 / KBS 63)</name>
    <dbReference type="NCBI Taxonomy" id="926566"/>
    <lineage>
        <taxon>Bacteria</taxon>
        <taxon>Pseudomonadati</taxon>
        <taxon>Acidobacteriota</taxon>
        <taxon>Terriglobia</taxon>
        <taxon>Terriglobales</taxon>
        <taxon>Acidobacteriaceae</taxon>
        <taxon>Terriglobus</taxon>
    </lineage>
</organism>
<dbReference type="RefSeq" id="WP_014784857.1">
    <property type="nucleotide sequence ID" value="NC_018014.1"/>
</dbReference>
<dbReference type="OrthoDB" id="9798407at2"/>
<dbReference type="AlphaFoldDB" id="I3ZDH0"/>
<protein>
    <submittedName>
        <fullName evidence="3">Xylose isomerase-like enzyme</fullName>
    </submittedName>
</protein>
<accession>I3ZDH0</accession>
<dbReference type="InterPro" id="IPR006311">
    <property type="entry name" value="TAT_signal"/>
</dbReference>
<dbReference type="PANTHER" id="PTHR12110:SF41">
    <property type="entry name" value="INOSOSE DEHYDRATASE"/>
    <property type="match status" value="1"/>
</dbReference>